<keyword evidence="3" id="KW-1185">Reference proteome</keyword>
<gene>
    <name evidence="2" type="ORF">WQE_16389</name>
</gene>
<evidence type="ECO:0000259" key="1">
    <source>
        <dbReference type="Pfam" id="PF18536"/>
    </source>
</evidence>
<dbReference type="Pfam" id="PF18536">
    <property type="entry name" value="DUF5623"/>
    <property type="match status" value="1"/>
</dbReference>
<proteinExistence type="predicted"/>
<dbReference type="RefSeq" id="WP_007582694.1">
    <property type="nucleotide sequence ID" value="NZ_AKAU01000091.1"/>
</dbReference>
<dbReference type="Gene3D" id="1.20.1260.40">
    <property type="match status" value="1"/>
</dbReference>
<feature type="domain" description="DUF5623" evidence="1">
    <location>
        <begin position="304"/>
        <end position="411"/>
    </location>
</feature>
<dbReference type="InterPro" id="IPR040531">
    <property type="entry name" value="DUF5623"/>
</dbReference>
<accession>A0ABN0FMF3</accession>
<dbReference type="Proteomes" id="UP000004980">
    <property type="component" value="Unassembled WGS sequence"/>
</dbReference>
<evidence type="ECO:0000313" key="2">
    <source>
        <dbReference type="EMBL" id="EIM99925.1"/>
    </source>
</evidence>
<evidence type="ECO:0000313" key="3">
    <source>
        <dbReference type="Proteomes" id="UP000004980"/>
    </source>
</evidence>
<protein>
    <recommendedName>
        <fullName evidence="1">DUF5623 domain-containing protein</fullName>
    </recommendedName>
</protein>
<dbReference type="EMBL" id="AKAU01000091">
    <property type="protein sequence ID" value="EIM99925.1"/>
    <property type="molecule type" value="Genomic_DNA"/>
</dbReference>
<name>A0ABN0FMF3_9BURK</name>
<organism evidence="2 3">
    <name type="scientific">Paraburkholderia hospita</name>
    <dbReference type="NCBI Taxonomy" id="169430"/>
    <lineage>
        <taxon>Bacteria</taxon>
        <taxon>Pseudomonadati</taxon>
        <taxon>Pseudomonadota</taxon>
        <taxon>Betaproteobacteria</taxon>
        <taxon>Burkholderiales</taxon>
        <taxon>Burkholderiaceae</taxon>
        <taxon>Paraburkholderia</taxon>
    </lineage>
</organism>
<sequence>MSSGFSKPSTLDGIKRLAKNIKRERNIPHHLALDTAAVEAGYQNIRHAQEQLQARIAQGFKVFLTAYWAAGRAEAGRETLSIQLPKPLGDIIARHQFTAARNLGWFHLESADHLERRIDLNSQATARDVLLTAARTLHFMAATGLRPATTQKQERPMRVFDGLPGRDHQSYWFDGDTGAWVFLDEPYPHVDVEQRRAWAQQRDIRIVSAKWDGLHNPGSAVPYVFCVDETLADRLPGQLERLQASGERGWDGESASYFSQFVGPARQASGAPRRPRPMPAPRGVARNGALPYGGRGAGQSSLWRPAKRMSLETHLTIGPLLYALDHESFPGPQRRTIGRVRSTLDDWLQLEYPGDEMSSEQFNEAYYGKYREPIVARAAQLDAIRSIATKLRDGYPSCGPRDKLISLLANVETRLGKSASGKPL</sequence>
<comment type="caution">
    <text evidence="2">The sequence shown here is derived from an EMBL/GenBank/DDBJ whole genome shotgun (WGS) entry which is preliminary data.</text>
</comment>
<reference evidence="2 3" key="1">
    <citation type="journal article" date="2012" name="J. Bacteriol.">
        <title>Draft Genome Sequence of the Soil Bacterium Burkholderia terrae Strain BS001, Which Interacts with Fungal Surface Structures.</title>
        <authorList>
            <person name="Nazir R."/>
            <person name="Hansen M.A."/>
            <person name="Sorensen S."/>
            <person name="van Elsas J.D."/>
        </authorList>
    </citation>
    <scope>NUCLEOTIDE SEQUENCE [LARGE SCALE GENOMIC DNA]</scope>
    <source>
        <strain evidence="2 3">BS001</strain>
    </source>
</reference>